<dbReference type="HOGENOM" id="CLU_508025_0_0_1"/>
<dbReference type="OrthoDB" id="4509805at2759"/>
<sequence>MQNQRLVVGIDVGASKTVVSYYVTGVDNPQTRFLLLDKDPIIPTAIAYLPGGGCYVGRQAQAQENCIYWIKHMFDDARVLQDSDDELIKELVLSTYEHLPPKQREDPYLLMSDFLGKILGHLTSVLKDELAVTGLPQDFVFATPSTWSRAAHIKMEQAVNSAGFTKLNGARVHFISEAEAVAVYVVNGGEIQMGQECQVGDGVMVVDCGSSTVNDQDITTIQVDQQTPFDYQRLTAFTTNSSQGNACGAVQFQSLIYKALEKSQENRPVTRRAKLPAFADWARINFPCGPVAVPDVNGFQHCDMEEIYDTVAAKIIGHVRQEIDCANICAGKNIVNGKRCNEEHTVLVRMTLTRTEDGKCTIPVVKSDHPGVYVSVGTIHCNLTLVPGNWQFLDVVINCRATVRSEERHLPPERMLHFAVHGIGQIYCPLPRYGKV</sequence>
<organism evidence="1 2">
    <name type="scientific">Aspergillus niger (strain ATCC 1015 / CBS 113.46 / FGSC A1144 / LSHB Ac4 / NCTC 3858a / NRRL 328 / USDA 3528.7)</name>
    <dbReference type="NCBI Taxonomy" id="380704"/>
    <lineage>
        <taxon>Eukaryota</taxon>
        <taxon>Fungi</taxon>
        <taxon>Dikarya</taxon>
        <taxon>Ascomycota</taxon>
        <taxon>Pezizomycotina</taxon>
        <taxon>Eurotiomycetes</taxon>
        <taxon>Eurotiomycetidae</taxon>
        <taxon>Eurotiales</taxon>
        <taxon>Aspergillaceae</taxon>
        <taxon>Aspergillus</taxon>
        <taxon>Aspergillus subgen. Circumdati</taxon>
    </lineage>
</organism>
<dbReference type="SUPFAM" id="SSF53067">
    <property type="entry name" value="Actin-like ATPase domain"/>
    <property type="match status" value="1"/>
</dbReference>
<dbReference type="EMBL" id="ACJE01000010">
    <property type="protein sequence ID" value="EHA22993.1"/>
    <property type="molecule type" value="Genomic_DNA"/>
</dbReference>
<evidence type="ECO:0000313" key="2">
    <source>
        <dbReference type="Proteomes" id="UP000009038"/>
    </source>
</evidence>
<dbReference type="InterPro" id="IPR043129">
    <property type="entry name" value="ATPase_NBD"/>
</dbReference>
<dbReference type="CDD" id="cd10170">
    <property type="entry name" value="ASKHA_NBD_HSP70"/>
    <property type="match status" value="1"/>
</dbReference>
<comment type="caution">
    <text evidence="1">The sequence shown here is derived from an EMBL/GenBank/DDBJ whole genome shotgun (WGS) entry which is preliminary data.</text>
</comment>
<evidence type="ECO:0000313" key="1">
    <source>
        <dbReference type="EMBL" id="EHA22993.1"/>
    </source>
</evidence>
<dbReference type="Proteomes" id="UP000009038">
    <property type="component" value="Unassembled WGS sequence"/>
</dbReference>
<dbReference type="Gene3D" id="3.30.420.40">
    <property type="match status" value="1"/>
</dbReference>
<gene>
    <name evidence="1" type="ORF">ASPNIDRAFT_37023</name>
</gene>
<dbReference type="AlphaFoldDB" id="G3Y3E8"/>
<dbReference type="STRING" id="380704.G3Y3E8"/>
<dbReference type="PANTHER" id="PTHR42749:SF1">
    <property type="entry name" value="CELL SHAPE-DETERMINING PROTEIN MREB"/>
    <property type="match status" value="1"/>
</dbReference>
<dbReference type="PANTHER" id="PTHR42749">
    <property type="entry name" value="CELL SHAPE-DETERMINING PROTEIN MREB"/>
    <property type="match status" value="1"/>
</dbReference>
<accession>G3Y3E8</accession>
<reference evidence="1 2" key="1">
    <citation type="journal article" date="2011" name="Genome Res.">
        <title>Comparative genomics of citric-acid-producing Aspergillus niger ATCC 1015 versus enzyme-producing CBS 513.88.</title>
        <authorList>
            <person name="Andersen M.R."/>
            <person name="Salazar M.P."/>
            <person name="Schaap P.J."/>
            <person name="van de Vondervoort P.J."/>
            <person name="Culley D."/>
            <person name="Thykaer J."/>
            <person name="Frisvad J.C."/>
            <person name="Nielsen K.F."/>
            <person name="Albang R."/>
            <person name="Albermann K."/>
            <person name="Berka R.M."/>
            <person name="Braus G.H."/>
            <person name="Braus-Stromeyer S.A."/>
            <person name="Corrochano L.M."/>
            <person name="Dai Z."/>
            <person name="van Dijck P.W."/>
            <person name="Hofmann G."/>
            <person name="Lasure L.L."/>
            <person name="Magnuson J.K."/>
            <person name="Menke H."/>
            <person name="Meijer M."/>
            <person name="Meijer S.L."/>
            <person name="Nielsen J.B."/>
            <person name="Nielsen M.L."/>
            <person name="van Ooyen A.J."/>
            <person name="Pel H.J."/>
            <person name="Poulsen L."/>
            <person name="Samson R.A."/>
            <person name="Stam H."/>
            <person name="Tsang A."/>
            <person name="van den Brink J.M."/>
            <person name="Atkins A."/>
            <person name="Aerts A."/>
            <person name="Shapiro H."/>
            <person name="Pangilinan J."/>
            <person name="Salamov A."/>
            <person name="Lou Y."/>
            <person name="Lindquist E."/>
            <person name="Lucas S."/>
            <person name="Grimwood J."/>
            <person name="Grigoriev I.V."/>
            <person name="Kubicek C.P."/>
            <person name="Martinez D."/>
            <person name="van Peij N.N."/>
            <person name="Roubos J.A."/>
            <person name="Nielsen J."/>
            <person name="Baker S.E."/>
        </authorList>
    </citation>
    <scope>NUCLEOTIDE SEQUENCE [LARGE SCALE GENOMIC DNA]</scope>
    <source>
        <strain evidence="2">ATCC 1015 / CBS 113.46 / FGSC A1144 / LSHB Ac4 / NCTC 3858a / NRRL 328 / USDA 3528.7</strain>
    </source>
</reference>
<proteinExistence type="predicted"/>
<protein>
    <submittedName>
        <fullName evidence="1">Uncharacterized protein</fullName>
    </submittedName>
</protein>
<name>G3Y3E8_ASPNA</name>
<dbReference type="VEuPathDB" id="FungiDB:ASPNIDRAFT2_37023"/>